<protein>
    <submittedName>
        <fullName evidence="2">Uncharacterized protein</fullName>
    </submittedName>
</protein>
<organism evidence="2 3">
    <name type="scientific">Streptomyces phage BRock</name>
    <dbReference type="NCBI Taxonomy" id="1913591"/>
    <lineage>
        <taxon>Viruses</taxon>
        <taxon>Duplodnaviria</taxon>
        <taxon>Heunggongvirae</taxon>
        <taxon>Uroviricota</taxon>
        <taxon>Caudoviricetes</taxon>
        <taxon>Borockvirus</taxon>
        <taxon>Borockvirus brock</taxon>
    </lineage>
</organism>
<proteinExistence type="predicted"/>
<keyword evidence="3" id="KW-1185">Reference proteome</keyword>
<dbReference type="EMBL" id="KX925554">
    <property type="protein sequence ID" value="APC46337.1"/>
    <property type="molecule type" value="Genomic_DNA"/>
</dbReference>
<evidence type="ECO:0000313" key="3">
    <source>
        <dbReference type="Proteomes" id="UP000224898"/>
    </source>
</evidence>
<feature type="transmembrane region" description="Helical" evidence="1">
    <location>
        <begin position="57"/>
        <end position="79"/>
    </location>
</feature>
<sequence>MFEFPKTGDDELDFIREASEEVFQVHVKQAAMGFGVLFVANAIIMGIVAVFSLTGALWVGGVLFTLLVLIGVLAAYRLYIFRKEILMGTESQDALNAINEAALYDM</sequence>
<reference evidence="2 3" key="1">
    <citation type="submission" date="2016-09" db="EMBL/GenBank/DDBJ databases">
        <title>Complete Genome Sequence of Streptomyces 5a phage BRock.</title>
        <authorList>
            <person name="Crossman A."/>
            <person name="Baron S."/>
            <person name="Jamdagni P."/>
            <person name="Khatri P."/>
            <person name="Sharma D."/>
            <person name="Pandey M."/>
            <person name="Goyal S."/>
            <person name="Kumar S."/>
            <person name="Phogat A."/>
            <person name="Chawla G."/>
            <person name="Pasricha M."/>
            <person name="Gupta K."/>
            <person name="Bazzad D."/>
            <person name="Aggarwal V."/>
            <person name="Poughat A."/>
            <person name="Singh K."/>
            <person name="Rana P."/>
            <person name="Gautam R."/>
            <person name="Sharma V."/>
            <person name="Tyagi D."/>
            <person name="Shahi A."/>
            <person name="Jangra N."/>
            <person name="Malik M."/>
            <person name="Sidhu P.K."/>
            <person name="Malik S."/>
            <person name="Ghalyan Y."/>
            <person name="Sharma S.S."/>
            <person name="Malik A."/>
            <person name="Chuttani R."/>
            <person name="Bamal N."/>
            <person name="Bhadula D."/>
            <person name="Batra A."/>
            <person name="Temple L."/>
            <person name="Nehra K."/>
        </authorList>
    </citation>
    <scope>NUCLEOTIDE SEQUENCE [LARGE SCALE GENOMIC DNA]</scope>
</reference>
<evidence type="ECO:0000313" key="2">
    <source>
        <dbReference type="EMBL" id="APC46337.1"/>
    </source>
</evidence>
<accession>A0A1J0GVX6</accession>
<dbReference type="RefSeq" id="YP_009831800.1">
    <property type="nucleotide sequence ID" value="NC_048650.1"/>
</dbReference>
<dbReference type="Proteomes" id="UP000224898">
    <property type="component" value="Segment"/>
</dbReference>
<keyword evidence="1" id="KW-0812">Transmembrane</keyword>
<keyword evidence="1" id="KW-1133">Transmembrane helix</keyword>
<dbReference type="GeneID" id="55601489"/>
<dbReference type="KEGG" id="vg:55601489"/>
<evidence type="ECO:0000256" key="1">
    <source>
        <dbReference type="SAM" id="Phobius"/>
    </source>
</evidence>
<keyword evidence="1" id="KW-0472">Membrane</keyword>
<name>A0A1J0GVX6_9CAUD</name>
<feature type="transmembrane region" description="Helical" evidence="1">
    <location>
        <begin position="30"/>
        <end position="51"/>
    </location>
</feature>